<dbReference type="Gene3D" id="3.30.2310.20">
    <property type="entry name" value="RelE-like"/>
    <property type="match status" value="1"/>
</dbReference>
<dbReference type="PANTHER" id="PTHR40266">
    <property type="entry name" value="TOXIN HIGB-1"/>
    <property type="match status" value="1"/>
</dbReference>
<dbReference type="Proteomes" id="UP000183107">
    <property type="component" value="Unassembled WGS sequence"/>
</dbReference>
<dbReference type="RefSeq" id="WP_305728838.1">
    <property type="nucleotide sequence ID" value="NZ_FOVJ01000001.1"/>
</dbReference>
<proteinExistence type="predicted"/>
<gene>
    <name evidence="1" type="ORF">SAMN05216386_0093</name>
</gene>
<reference evidence="2" key="1">
    <citation type="submission" date="2016-10" db="EMBL/GenBank/DDBJ databases">
        <authorList>
            <person name="Varghese N."/>
        </authorList>
    </citation>
    <scope>NUCLEOTIDE SEQUENCE [LARGE SCALE GENOMIC DNA]</scope>
    <source>
        <strain evidence="2">Nsp8</strain>
    </source>
</reference>
<evidence type="ECO:0000313" key="1">
    <source>
        <dbReference type="EMBL" id="SFN24534.1"/>
    </source>
</evidence>
<dbReference type="Pfam" id="PF05015">
    <property type="entry name" value="HigB-like_toxin"/>
    <property type="match status" value="1"/>
</dbReference>
<accession>A0A1I4XF69</accession>
<protein>
    <submittedName>
        <fullName evidence="1">Proteic killer suppression protein</fullName>
    </submittedName>
</protein>
<keyword evidence="2" id="KW-1185">Reference proteome</keyword>
<organism evidence="1 2">
    <name type="scientific">Nitrosospira briensis</name>
    <dbReference type="NCBI Taxonomy" id="35799"/>
    <lineage>
        <taxon>Bacteria</taxon>
        <taxon>Pseudomonadati</taxon>
        <taxon>Pseudomonadota</taxon>
        <taxon>Betaproteobacteria</taxon>
        <taxon>Nitrosomonadales</taxon>
        <taxon>Nitrosomonadaceae</taxon>
        <taxon>Nitrosospira</taxon>
    </lineage>
</organism>
<evidence type="ECO:0000313" key="2">
    <source>
        <dbReference type="Proteomes" id="UP000183107"/>
    </source>
</evidence>
<name>A0A1I4XF69_9PROT</name>
<dbReference type="InterPro" id="IPR035093">
    <property type="entry name" value="RelE/ParE_toxin_dom_sf"/>
</dbReference>
<sequence length="105" mass="12259">MTIDVTRQYAVRLRIIKSFKCRKTERIFEGQHVAAFSGFRRQAEKRLRILDAADTLEALAALPSNRFEHLSGDRAGQCSIRVNQQWRVYFTWDEGANDVEIVDYH</sequence>
<dbReference type="AlphaFoldDB" id="A0A1I4XF69"/>
<dbReference type="InterPro" id="IPR007711">
    <property type="entry name" value="HigB-1"/>
</dbReference>
<dbReference type="PANTHER" id="PTHR40266:SF2">
    <property type="entry name" value="TOXIN HIGB-1"/>
    <property type="match status" value="1"/>
</dbReference>
<dbReference type="SUPFAM" id="SSF143011">
    <property type="entry name" value="RelE-like"/>
    <property type="match status" value="1"/>
</dbReference>
<dbReference type="EMBL" id="FOVJ01000001">
    <property type="protein sequence ID" value="SFN24534.1"/>
    <property type="molecule type" value="Genomic_DNA"/>
</dbReference>